<gene>
    <name evidence="1" type="ORF">CBP51_08285</name>
</gene>
<sequence>MHKPSHHLPALPPTLVWRGLLAVGLLWLLALGSWELGAAHSVSDTDRRSLAPLVDMPLHANSDHSLSLKRFFPRPKTQPDALDLPDTLWALLPGNLLAVSFPHHGVAYFSLTFTSGVCRHQLQALNVPRAPPLV</sequence>
<reference evidence="2" key="1">
    <citation type="submission" date="2017-05" db="EMBL/GenBank/DDBJ databases">
        <authorList>
            <person name="Barney B.M."/>
        </authorList>
    </citation>
    <scope>NUCLEOTIDE SEQUENCE [LARGE SCALE GENOMIC DNA]</scope>
    <source>
        <strain evidence="2">PSBB022</strain>
    </source>
</reference>
<dbReference type="RefSeq" id="WP_094984496.1">
    <property type="nucleotide sequence ID" value="NZ_NHNI01000001.1"/>
</dbReference>
<name>A0A266QBG8_9GAMM</name>
<comment type="caution">
    <text evidence="1">The sequence shown here is derived from an EMBL/GenBank/DDBJ whole genome shotgun (WGS) entry which is preliminary data.</text>
</comment>
<organism evidence="1 2">
    <name type="scientific">Cellvibrio mixtus</name>
    <dbReference type="NCBI Taxonomy" id="39650"/>
    <lineage>
        <taxon>Bacteria</taxon>
        <taxon>Pseudomonadati</taxon>
        <taxon>Pseudomonadota</taxon>
        <taxon>Gammaproteobacteria</taxon>
        <taxon>Cellvibrionales</taxon>
        <taxon>Cellvibrionaceae</taxon>
        <taxon>Cellvibrio</taxon>
    </lineage>
</organism>
<proteinExistence type="predicted"/>
<dbReference type="AlphaFoldDB" id="A0A266QBG8"/>
<evidence type="ECO:0000313" key="1">
    <source>
        <dbReference type="EMBL" id="OZY86976.1"/>
    </source>
</evidence>
<dbReference type="EMBL" id="NHNI01000001">
    <property type="protein sequence ID" value="OZY86976.1"/>
    <property type="molecule type" value="Genomic_DNA"/>
</dbReference>
<evidence type="ECO:0000313" key="2">
    <source>
        <dbReference type="Proteomes" id="UP000216101"/>
    </source>
</evidence>
<protein>
    <submittedName>
        <fullName evidence="1">Uncharacterized protein</fullName>
    </submittedName>
</protein>
<accession>A0A266QBG8</accession>
<keyword evidence="2" id="KW-1185">Reference proteome</keyword>
<dbReference type="Proteomes" id="UP000216101">
    <property type="component" value="Unassembled WGS sequence"/>
</dbReference>